<dbReference type="PANTHER" id="PTHR15696:SF0">
    <property type="entry name" value="TELOMERASE-BINDING PROTEIN EST1A"/>
    <property type="match status" value="1"/>
</dbReference>
<keyword evidence="2" id="KW-1185">Reference proteome</keyword>
<dbReference type="HOGENOM" id="CLU_010014_1_0_1"/>
<evidence type="ECO:0000313" key="1">
    <source>
        <dbReference type="EMBL" id="EMC98843.1"/>
    </source>
</evidence>
<dbReference type="GO" id="GO:0070034">
    <property type="term" value="F:telomerase RNA binding"/>
    <property type="evidence" value="ECO:0007669"/>
    <property type="project" value="TreeGrafter"/>
</dbReference>
<protein>
    <recommendedName>
        <fullName evidence="3">DNA/RNA-binding domain-containing protein</fullName>
    </recommendedName>
</protein>
<name>M2N4C7_BAUPA</name>
<dbReference type="KEGG" id="bcom:BAUCODRAFT_103364"/>
<dbReference type="PANTHER" id="PTHR15696">
    <property type="entry name" value="SMG-7 SUPPRESSOR WITH MORPHOLOGICAL EFFECT ON GENITALIA PROTEIN 7"/>
    <property type="match status" value="1"/>
</dbReference>
<reference evidence="1 2" key="1">
    <citation type="journal article" date="2012" name="PLoS Pathog.">
        <title>Diverse lifestyles and strategies of plant pathogenesis encoded in the genomes of eighteen Dothideomycetes fungi.</title>
        <authorList>
            <person name="Ohm R.A."/>
            <person name="Feau N."/>
            <person name="Henrissat B."/>
            <person name="Schoch C.L."/>
            <person name="Horwitz B.A."/>
            <person name="Barry K.W."/>
            <person name="Condon B.J."/>
            <person name="Copeland A.C."/>
            <person name="Dhillon B."/>
            <person name="Glaser F."/>
            <person name="Hesse C.N."/>
            <person name="Kosti I."/>
            <person name="LaButti K."/>
            <person name="Lindquist E.A."/>
            <person name="Lucas S."/>
            <person name="Salamov A.A."/>
            <person name="Bradshaw R.E."/>
            <person name="Ciuffetti L."/>
            <person name="Hamelin R.C."/>
            <person name="Kema G.H.J."/>
            <person name="Lawrence C."/>
            <person name="Scott J.A."/>
            <person name="Spatafora J.W."/>
            <person name="Turgeon B.G."/>
            <person name="de Wit P.J.G.M."/>
            <person name="Zhong S."/>
            <person name="Goodwin S.B."/>
            <person name="Grigoriev I.V."/>
        </authorList>
    </citation>
    <scope>NUCLEOTIDE SEQUENCE [LARGE SCALE GENOMIC DNA]</scope>
    <source>
        <strain evidence="1 2">UAMH 10762</strain>
    </source>
</reference>
<sequence length="254" mass="28611">MPSRSNTFQEDLSNHGVTVNKASALAKEIAREPNGARTLGHPRPTGVLTLAEKAKYPGLILQPDSSPISEEQLTTEIKGIYAGLVMVEAKCINIDAAQAADPSSKLDTSQWQALIALHRTLLYEHHDFLMATQHPSATPALRALPTKYAMPARMWKHAIHAFLEVLRHRRPDSQDYMISFIYLAYQMMALLYETVPVFLDTWIECLGDLARYRMAVEEEREAHAQWGSVAASWYIKASDRHPQVGRLYHHLAIL</sequence>
<dbReference type="EMBL" id="KB445552">
    <property type="protein sequence ID" value="EMC98843.1"/>
    <property type="molecule type" value="Genomic_DNA"/>
</dbReference>
<dbReference type="GO" id="GO:0042162">
    <property type="term" value="F:telomeric DNA binding"/>
    <property type="evidence" value="ECO:0007669"/>
    <property type="project" value="TreeGrafter"/>
</dbReference>
<evidence type="ECO:0008006" key="3">
    <source>
        <dbReference type="Google" id="ProtNLM"/>
    </source>
</evidence>
<dbReference type="InterPro" id="IPR011990">
    <property type="entry name" value="TPR-like_helical_dom_sf"/>
</dbReference>
<gene>
    <name evidence="1" type="ORF">BAUCODRAFT_103364</name>
</gene>
<organism evidence="1 2">
    <name type="scientific">Baudoinia panamericana (strain UAMH 10762)</name>
    <name type="common">Angels' share fungus</name>
    <name type="synonym">Baudoinia compniacensis (strain UAMH 10762)</name>
    <dbReference type="NCBI Taxonomy" id="717646"/>
    <lineage>
        <taxon>Eukaryota</taxon>
        <taxon>Fungi</taxon>
        <taxon>Dikarya</taxon>
        <taxon>Ascomycota</taxon>
        <taxon>Pezizomycotina</taxon>
        <taxon>Dothideomycetes</taxon>
        <taxon>Dothideomycetidae</taxon>
        <taxon>Mycosphaerellales</taxon>
        <taxon>Teratosphaeriaceae</taxon>
        <taxon>Baudoinia</taxon>
    </lineage>
</organism>
<dbReference type="FunFam" id="1.25.40.10:FF:000202">
    <property type="entry name" value="Unplaced genomic scaffold supercont1.7, whole genome shotgun sequence"/>
    <property type="match status" value="1"/>
</dbReference>
<dbReference type="GeneID" id="19107078"/>
<proteinExistence type="predicted"/>
<feature type="non-terminal residue" evidence="1">
    <location>
        <position position="254"/>
    </location>
</feature>
<evidence type="ECO:0000313" key="2">
    <source>
        <dbReference type="Proteomes" id="UP000011761"/>
    </source>
</evidence>
<dbReference type="GO" id="GO:0000184">
    <property type="term" value="P:nuclear-transcribed mRNA catabolic process, nonsense-mediated decay"/>
    <property type="evidence" value="ECO:0007669"/>
    <property type="project" value="TreeGrafter"/>
</dbReference>
<dbReference type="OMA" id="WADIARY"/>
<dbReference type="RefSeq" id="XP_007673973.1">
    <property type="nucleotide sequence ID" value="XM_007675783.1"/>
</dbReference>
<dbReference type="STRING" id="717646.M2N4C7"/>
<dbReference type="GO" id="GO:0005697">
    <property type="term" value="C:telomerase holoenzyme complex"/>
    <property type="evidence" value="ECO:0007669"/>
    <property type="project" value="TreeGrafter"/>
</dbReference>
<accession>M2N4C7</accession>
<dbReference type="OrthoDB" id="2017974at2759"/>
<dbReference type="InterPro" id="IPR045153">
    <property type="entry name" value="Est1/Ebs1-like"/>
</dbReference>
<dbReference type="SUPFAM" id="SSF48452">
    <property type="entry name" value="TPR-like"/>
    <property type="match status" value="1"/>
</dbReference>
<dbReference type="Proteomes" id="UP000011761">
    <property type="component" value="Unassembled WGS sequence"/>
</dbReference>
<dbReference type="eggNOG" id="ENOG502QRU3">
    <property type="taxonomic scope" value="Eukaryota"/>
</dbReference>
<dbReference type="Gene3D" id="1.25.40.10">
    <property type="entry name" value="Tetratricopeptide repeat domain"/>
    <property type="match status" value="1"/>
</dbReference>
<dbReference type="AlphaFoldDB" id="M2N4C7"/>